<name>A0A221SYP5_9DEIO</name>
<keyword evidence="2" id="KW-1185">Reference proteome</keyword>
<dbReference type="KEGG" id="dfc:DFI_12880"/>
<dbReference type="RefSeq" id="WP_027464081.1">
    <property type="nucleotide sequence ID" value="NZ_CP021081.1"/>
</dbReference>
<dbReference type="STRING" id="317577.GCA_000419625_01351"/>
<dbReference type="AlphaFoldDB" id="A0A221SYP5"/>
<organism evidence="1 2">
    <name type="scientific">Deinococcus ficus</name>
    <dbReference type="NCBI Taxonomy" id="317577"/>
    <lineage>
        <taxon>Bacteria</taxon>
        <taxon>Thermotogati</taxon>
        <taxon>Deinococcota</taxon>
        <taxon>Deinococci</taxon>
        <taxon>Deinococcales</taxon>
        <taxon>Deinococcaceae</taxon>
        <taxon>Deinococcus</taxon>
    </lineage>
</organism>
<reference evidence="1 2" key="1">
    <citation type="submission" date="2017-05" db="EMBL/GenBank/DDBJ databases">
        <title>The complete genome sequence of Deinococcus ficus isolated from the rhizosphere of the Ficus religiosa L. in Taiwan.</title>
        <authorList>
            <person name="Wu K.-M."/>
            <person name="Liao T.-L."/>
            <person name="Liu Y.-M."/>
            <person name="Young C.-C."/>
            <person name="Tsai S.-F."/>
        </authorList>
    </citation>
    <scope>NUCLEOTIDE SEQUENCE [LARGE SCALE GENOMIC DNA]</scope>
    <source>
        <strain evidence="1 2">CC-FR2-10</strain>
    </source>
</reference>
<evidence type="ECO:0000313" key="2">
    <source>
        <dbReference type="Proteomes" id="UP000259030"/>
    </source>
</evidence>
<evidence type="ECO:0000313" key="1">
    <source>
        <dbReference type="EMBL" id="ASN81764.1"/>
    </source>
</evidence>
<dbReference type="EMBL" id="CP021081">
    <property type="protein sequence ID" value="ASN81764.1"/>
    <property type="molecule type" value="Genomic_DNA"/>
</dbReference>
<dbReference type="Proteomes" id="UP000259030">
    <property type="component" value="Chromosome"/>
</dbReference>
<sequence length="352" mass="36911">MPDAPTPEVPLLPAALHAVPGRGVTLLPDTERQVLGGPGSLTRQLSGVYDDVTERVRVALRVPADLPARRAHPWTLLTEHESPLWPLLALKDPPPLTAAQVARLVRHLGSAHQAMPADRARQLGAPGAGAPPDATDALIATLCGGAPPTWAALLAGLLTARAHHLLLGSWGVLSAFVGAHPDLRVQGARQLRAALLADPALAARPADLARWTLWSALTPLHGGADPPGTLEEAVRLSRGLRSLPQRTQAQALPDPAALAAHLRAWLPDLPDADLDRHAAALHAGQAGGPGDAGVGLALLVRPGRAAYWLRVGSQVQLIVSEAGRGEAGAEWVVWSWQWFRPPGARLPGRGRG</sequence>
<protein>
    <submittedName>
        <fullName evidence="1">Uncharacterized protein</fullName>
    </submittedName>
</protein>
<accession>A0A221SYP5</accession>
<gene>
    <name evidence="1" type="ORF">DFI_12880</name>
</gene>
<proteinExistence type="predicted"/>